<name>A0A223G061_9CAUD</name>
<sequence>MDRAYMRDRSGNVHTGEALLLALLLHAKGKTKRGQEEMTEVGKIMKDRNLPKEKKSGDRRRAQRGNKA</sequence>
<organism evidence="2 3">
    <name type="scientific">Streptomyces phage Samisti12</name>
    <dbReference type="NCBI Taxonomy" id="2023995"/>
    <lineage>
        <taxon>Viruses</taxon>
        <taxon>Duplodnaviria</taxon>
        <taxon>Heunggongvirae</taxon>
        <taxon>Uroviricota</taxon>
        <taxon>Caudoviricetes</taxon>
        <taxon>Stanwilliamsviridae</taxon>
        <taxon>Boydwoodruffvirinae</taxon>
        <taxon>Samistivirus</taxon>
        <taxon>Samistivirus samisti12</taxon>
    </lineage>
</organism>
<reference evidence="2 3" key="1">
    <citation type="submission" date="2017-06" db="EMBL/GenBank/DDBJ databases">
        <authorList>
            <person name="Aguayo I.A."/>
            <person name="Aziz R.M."/>
            <person name="Espinoza L.A."/>
            <person name="Farooq A."/>
            <person name="Garcia C."/>
            <person name="Ibrahim S.M."/>
            <person name="Malik M.A."/>
            <person name="Martinez A."/>
            <person name="Xavier K.T."/>
            <person name="Yao A.B."/>
            <person name="Bhuiyan S."/>
            <person name="Donegan-Quick R.H."/>
            <person name="Allen M.S."/>
            <person name="Hughes L.E."/>
            <person name="Garlena R.A."/>
            <person name="Russell D.A."/>
            <person name="Pope W.H."/>
            <person name="Jacobs-Sera D."/>
            <person name="Hendrix R.W."/>
            <person name="Hatfull G.F."/>
        </authorList>
    </citation>
    <scope>NUCLEOTIDE SEQUENCE [LARGE SCALE GENOMIC DNA]</scope>
</reference>
<proteinExistence type="predicted"/>
<evidence type="ECO:0000313" key="3">
    <source>
        <dbReference type="Proteomes" id="UP000223033"/>
    </source>
</evidence>
<dbReference type="EMBL" id="MF347639">
    <property type="protein sequence ID" value="AST15400.1"/>
    <property type="molecule type" value="Genomic_DNA"/>
</dbReference>
<protein>
    <submittedName>
        <fullName evidence="2">Uncharacterized protein</fullName>
    </submittedName>
</protein>
<accession>A0A223G061</accession>
<evidence type="ECO:0000256" key="1">
    <source>
        <dbReference type="SAM" id="MobiDB-lite"/>
    </source>
</evidence>
<gene>
    <name evidence="2" type="ORF">SEA_SAMISTI12_214</name>
</gene>
<feature type="region of interest" description="Disordered" evidence="1">
    <location>
        <begin position="30"/>
        <end position="68"/>
    </location>
</feature>
<dbReference type="Proteomes" id="UP000223033">
    <property type="component" value="Segment"/>
</dbReference>
<feature type="compositionally biased region" description="Basic and acidic residues" evidence="1">
    <location>
        <begin position="43"/>
        <end position="60"/>
    </location>
</feature>
<evidence type="ECO:0000313" key="2">
    <source>
        <dbReference type="EMBL" id="AST15400.1"/>
    </source>
</evidence>
<dbReference type="OrthoDB" id="27488at10239"/>
<keyword evidence="3" id="KW-1185">Reference proteome</keyword>